<comment type="caution">
    <text evidence="9">The sequence shown here is derived from an EMBL/GenBank/DDBJ whole genome shotgun (WGS) entry which is preliminary data.</text>
</comment>
<keyword evidence="5 7" id="KW-0808">Transferase</keyword>
<evidence type="ECO:0000259" key="8">
    <source>
        <dbReference type="Pfam" id="PF00852"/>
    </source>
</evidence>
<dbReference type="EMBL" id="RQTK01000046">
    <property type="protein sequence ID" value="RUS89866.1"/>
    <property type="molecule type" value="Genomic_DNA"/>
</dbReference>
<dbReference type="InterPro" id="IPR055270">
    <property type="entry name" value="Glyco_tran_10_C"/>
</dbReference>
<dbReference type="PANTHER" id="PTHR48438:SF1">
    <property type="entry name" value="ALPHA-(1,3)-FUCOSYLTRANSFERASE C-RELATED"/>
    <property type="match status" value="1"/>
</dbReference>
<dbReference type="UniPathway" id="UPA00378"/>
<evidence type="ECO:0000256" key="2">
    <source>
        <dbReference type="ARBA" id="ARBA00004922"/>
    </source>
</evidence>
<organism evidence="9 10">
    <name type="scientific">Elysia chlorotica</name>
    <name type="common">Eastern emerald elysia</name>
    <name type="synonym">Sea slug</name>
    <dbReference type="NCBI Taxonomy" id="188477"/>
    <lineage>
        <taxon>Eukaryota</taxon>
        <taxon>Metazoa</taxon>
        <taxon>Spiralia</taxon>
        <taxon>Lophotrochozoa</taxon>
        <taxon>Mollusca</taxon>
        <taxon>Gastropoda</taxon>
        <taxon>Heterobranchia</taxon>
        <taxon>Euthyneura</taxon>
        <taxon>Panpulmonata</taxon>
        <taxon>Sacoglossa</taxon>
        <taxon>Placobranchoidea</taxon>
        <taxon>Plakobranchidae</taxon>
        <taxon>Elysia</taxon>
    </lineage>
</organism>
<evidence type="ECO:0000256" key="1">
    <source>
        <dbReference type="ARBA" id="ARBA00004323"/>
    </source>
</evidence>
<dbReference type="GO" id="GO:0032580">
    <property type="term" value="C:Golgi cisterna membrane"/>
    <property type="evidence" value="ECO:0007669"/>
    <property type="project" value="UniProtKB-SubCell"/>
</dbReference>
<gene>
    <name evidence="9" type="ORF">EGW08_002396</name>
</gene>
<evidence type="ECO:0000256" key="7">
    <source>
        <dbReference type="RuleBase" id="RU003832"/>
    </source>
</evidence>
<dbReference type="PANTHER" id="PTHR48438">
    <property type="entry name" value="ALPHA-(1,3)-FUCOSYLTRANSFERASE C-RELATED"/>
    <property type="match status" value="1"/>
</dbReference>
<keyword evidence="6 7" id="KW-0333">Golgi apparatus</keyword>
<reference evidence="9 10" key="1">
    <citation type="submission" date="2019-01" db="EMBL/GenBank/DDBJ databases">
        <title>A draft genome assembly of the solar-powered sea slug Elysia chlorotica.</title>
        <authorList>
            <person name="Cai H."/>
            <person name="Li Q."/>
            <person name="Fang X."/>
            <person name="Li J."/>
            <person name="Curtis N.E."/>
            <person name="Altenburger A."/>
            <person name="Shibata T."/>
            <person name="Feng M."/>
            <person name="Maeda T."/>
            <person name="Schwartz J.A."/>
            <person name="Shigenobu S."/>
            <person name="Lundholm N."/>
            <person name="Nishiyama T."/>
            <person name="Yang H."/>
            <person name="Hasebe M."/>
            <person name="Li S."/>
            <person name="Pierce S.K."/>
            <person name="Wang J."/>
        </authorList>
    </citation>
    <scope>NUCLEOTIDE SEQUENCE [LARGE SCALE GENOMIC DNA]</scope>
    <source>
        <strain evidence="9">EC2010</strain>
        <tissue evidence="9">Whole organism of an adult</tissue>
    </source>
</reference>
<dbReference type="GO" id="GO:0000139">
    <property type="term" value="C:Golgi membrane"/>
    <property type="evidence" value="ECO:0007669"/>
    <property type="project" value="UniProtKB-SubCell"/>
</dbReference>
<name>A0A433U7S7_ELYCH</name>
<keyword evidence="10" id="KW-1185">Reference proteome</keyword>
<dbReference type="InterPro" id="IPR038577">
    <property type="entry name" value="GT10-like_C_sf"/>
</dbReference>
<feature type="domain" description="Fucosyltransferase C-terminal" evidence="8">
    <location>
        <begin position="1"/>
        <end position="149"/>
    </location>
</feature>
<evidence type="ECO:0000313" key="10">
    <source>
        <dbReference type="Proteomes" id="UP000271974"/>
    </source>
</evidence>
<sequence length="166" mass="19155">MQKYIDVDVYGMCGNLTCPSQENSACEDLVNSTHRFYLGFENSFCKDYVTEKFFRWFIRRLHVVPVVRGGADYSRFFPKGSYIDSADFPNVKALSLYLKQLSEDPEAYAKILKEKDKLMAKPQMNAWCKLCALAHNGGLRKVIPDIRQWSHYDGVCWEPTDLDTST</sequence>
<evidence type="ECO:0000256" key="6">
    <source>
        <dbReference type="ARBA" id="ARBA00023034"/>
    </source>
</evidence>
<dbReference type="SUPFAM" id="SSF53756">
    <property type="entry name" value="UDP-Glycosyltransferase/glycogen phosphorylase"/>
    <property type="match status" value="1"/>
</dbReference>
<dbReference type="InterPro" id="IPR001503">
    <property type="entry name" value="Glyco_trans_10"/>
</dbReference>
<comment type="subcellular location">
    <subcellularLocation>
        <location evidence="1">Golgi apparatus membrane</location>
        <topology evidence="1">Single-pass type II membrane protein</topology>
    </subcellularLocation>
    <subcellularLocation>
        <location evidence="7">Golgi apparatus</location>
        <location evidence="7">Golgi stack membrane</location>
        <topology evidence="7">Single-pass type II membrane protein</topology>
    </subcellularLocation>
</comment>
<keyword evidence="4 7" id="KW-0328">Glycosyltransferase</keyword>
<dbReference type="OrthoDB" id="6140949at2759"/>
<dbReference type="Pfam" id="PF00852">
    <property type="entry name" value="Glyco_transf_10"/>
    <property type="match status" value="1"/>
</dbReference>
<keyword evidence="7" id="KW-0812">Transmembrane</keyword>
<evidence type="ECO:0000256" key="3">
    <source>
        <dbReference type="ARBA" id="ARBA00008919"/>
    </source>
</evidence>
<dbReference type="AlphaFoldDB" id="A0A433U7S7"/>
<dbReference type="Proteomes" id="UP000271974">
    <property type="component" value="Unassembled WGS sequence"/>
</dbReference>
<keyword evidence="7" id="KW-0472">Membrane</keyword>
<proteinExistence type="inferred from homology"/>
<feature type="non-terminal residue" evidence="9">
    <location>
        <position position="166"/>
    </location>
</feature>
<accession>A0A433U7S7</accession>
<comment type="similarity">
    <text evidence="3 7">Belongs to the glycosyltransferase 10 family.</text>
</comment>
<dbReference type="EC" id="2.4.1.-" evidence="7"/>
<dbReference type="GO" id="GO:0008417">
    <property type="term" value="F:fucosyltransferase activity"/>
    <property type="evidence" value="ECO:0007669"/>
    <property type="project" value="InterPro"/>
</dbReference>
<evidence type="ECO:0000256" key="4">
    <source>
        <dbReference type="ARBA" id="ARBA00022676"/>
    </source>
</evidence>
<protein>
    <recommendedName>
        <fullName evidence="7">Fucosyltransferase</fullName>
        <ecNumber evidence="7">2.4.1.-</ecNumber>
    </recommendedName>
</protein>
<dbReference type="Gene3D" id="3.40.50.11660">
    <property type="entry name" value="Glycosyl transferase family 10, C-terminal domain"/>
    <property type="match status" value="1"/>
</dbReference>
<evidence type="ECO:0000256" key="5">
    <source>
        <dbReference type="ARBA" id="ARBA00022679"/>
    </source>
</evidence>
<comment type="pathway">
    <text evidence="2">Protein modification; protein glycosylation.</text>
</comment>
<evidence type="ECO:0000313" key="9">
    <source>
        <dbReference type="EMBL" id="RUS89866.1"/>
    </source>
</evidence>